<evidence type="ECO:0000256" key="21">
    <source>
        <dbReference type="ARBA" id="ARBA00075062"/>
    </source>
</evidence>
<keyword evidence="9 31" id="KW-0808">Transferase</keyword>
<dbReference type="GO" id="GO:0030014">
    <property type="term" value="C:CCR4-NOT complex"/>
    <property type="evidence" value="ECO:0007669"/>
    <property type="project" value="InterPro"/>
</dbReference>
<dbReference type="InterPro" id="IPR000504">
    <property type="entry name" value="RRM_dom"/>
</dbReference>
<evidence type="ECO:0000256" key="11">
    <source>
        <dbReference type="ARBA" id="ARBA00022771"/>
    </source>
</evidence>
<keyword evidence="17" id="KW-0539">Nucleus</keyword>
<evidence type="ECO:0000256" key="6">
    <source>
        <dbReference type="ARBA" id="ARBA00022481"/>
    </source>
</evidence>
<evidence type="ECO:0000256" key="5">
    <source>
        <dbReference type="ARBA" id="ARBA00012483"/>
    </source>
</evidence>
<keyword evidence="15 25" id="KW-0694">RNA-binding</keyword>
<evidence type="ECO:0000256" key="2">
    <source>
        <dbReference type="ARBA" id="ARBA00004123"/>
    </source>
</evidence>
<dbReference type="AlphaFoldDB" id="A0A6J8C5C9"/>
<evidence type="ECO:0000256" key="19">
    <source>
        <dbReference type="ARBA" id="ARBA00062432"/>
    </source>
</evidence>
<evidence type="ECO:0000256" key="16">
    <source>
        <dbReference type="ARBA" id="ARBA00023054"/>
    </source>
</evidence>
<evidence type="ECO:0000256" key="23">
    <source>
        <dbReference type="ARBA" id="ARBA00083547"/>
    </source>
</evidence>
<dbReference type="FunFam" id="3.30.40.10:FF:000006">
    <property type="entry name" value="CCR4-NOT transcription complex subunit 4"/>
    <property type="match status" value="1"/>
</dbReference>
<feature type="compositionally biased region" description="Low complexity" evidence="27">
    <location>
        <begin position="583"/>
        <end position="594"/>
    </location>
</feature>
<dbReference type="SUPFAM" id="SSF57850">
    <property type="entry name" value="RING/U-box"/>
    <property type="match status" value="1"/>
</dbReference>
<evidence type="ECO:0000256" key="3">
    <source>
        <dbReference type="ARBA" id="ARBA00004496"/>
    </source>
</evidence>
<dbReference type="PROSITE" id="PS50102">
    <property type="entry name" value="RRM"/>
    <property type="match status" value="1"/>
</dbReference>
<comment type="pathway">
    <text evidence="4">Protein modification; protein ubiquitination.</text>
</comment>
<dbReference type="Gene3D" id="3.30.70.330">
    <property type="match status" value="1"/>
</dbReference>
<keyword evidence="14" id="KW-0832">Ubl conjugation</keyword>
<reference evidence="31 32" key="1">
    <citation type="submission" date="2020-06" db="EMBL/GenBank/DDBJ databases">
        <authorList>
            <person name="Li R."/>
            <person name="Bekaert M."/>
        </authorList>
    </citation>
    <scope>NUCLEOTIDE SEQUENCE [LARGE SCALE GENOMIC DNA]</scope>
    <source>
        <strain evidence="32">wild</strain>
    </source>
</reference>
<evidence type="ECO:0000256" key="15">
    <source>
        <dbReference type="ARBA" id="ARBA00022884"/>
    </source>
</evidence>
<dbReference type="Pfam" id="PF00076">
    <property type="entry name" value="RRM_1"/>
    <property type="match status" value="1"/>
</dbReference>
<evidence type="ECO:0000256" key="14">
    <source>
        <dbReference type="ARBA" id="ARBA00022843"/>
    </source>
</evidence>
<keyword evidence="16" id="KW-0175">Coiled coil</keyword>
<evidence type="ECO:0000256" key="25">
    <source>
        <dbReference type="PROSITE-ProRule" id="PRU00176"/>
    </source>
</evidence>
<dbReference type="PANTHER" id="PTHR12603:SF0">
    <property type="entry name" value="CCR4-NOT TRANSCRIPTION COMPLEX SUBUNIT 4"/>
    <property type="match status" value="1"/>
</dbReference>
<dbReference type="EMBL" id="CACVKT020004486">
    <property type="protein sequence ID" value="CAC5390260.1"/>
    <property type="molecule type" value="Genomic_DNA"/>
</dbReference>
<evidence type="ECO:0000256" key="13">
    <source>
        <dbReference type="ARBA" id="ARBA00022833"/>
    </source>
</evidence>
<evidence type="ECO:0000256" key="18">
    <source>
        <dbReference type="ARBA" id="ARBA00057081"/>
    </source>
</evidence>
<dbReference type="SMART" id="SM00361">
    <property type="entry name" value="RRM_1"/>
    <property type="match status" value="1"/>
</dbReference>
<dbReference type="GO" id="GO:0003723">
    <property type="term" value="F:RNA binding"/>
    <property type="evidence" value="ECO:0007669"/>
    <property type="project" value="UniProtKB-UniRule"/>
</dbReference>
<evidence type="ECO:0000313" key="32">
    <source>
        <dbReference type="Proteomes" id="UP000507470"/>
    </source>
</evidence>
<feature type="domain" description="RRM" evidence="29">
    <location>
        <begin position="104"/>
        <end position="188"/>
    </location>
</feature>
<organism evidence="31 32">
    <name type="scientific">Mytilus coruscus</name>
    <name type="common">Sea mussel</name>
    <dbReference type="NCBI Taxonomy" id="42192"/>
    <lineage>
        <taxon>Eukaryota</taxon>
        <taxon>Metazoa</taxon>
        <taxon>Spiralia</taxon>
        <taxon>Lophotrochozoa</taxon>
        <taxon>Mollusca</taxon>
        <taxon>Bivalvia</taxon>
        <taxon>Autobranchia</taxon>
        <taxon>Pteriomorphia</taxon>
        <taxon>Mytilida</taxon>
        <taxon>Mytiloidea</taxon>
        <taxon>Mytilidae</taxon>
        <taxon>Mytilinae</taxon>
        <taxon>Mytilus</taxon>
    </lineage>
</organism>
<keyword evidence="7" id="KW-0963">Cytoplasm</keyword>
<evidence type="ECO:0000259" key="29">
    <source>
        <dbReference type="PROSITE" id="PS50102"/>
    </source>
</evidence>
<feature type="compositionally biased region" description="Polar residues" evidence="27">
    <location>
        <begin position="321"/>
        <end position="364"/>
    </location>
</feature>
<dbReference type="InterPro" id="IPR039780">
    <property type="entry name" value="Mot2"/>
</dbReference>
<dbReference type="CDD" id="cd12438">
    <property type="entry name" value="RRM_CNOT4"/>
    <property type="match status" value="1"/>
</dbReference>
<keyword evidence="10 26" id="KW-0479">Metal-binding</keyword>
<dbReference type="OrthoDB" id="1923159at2759"/>
<dbReference type="GO" id="GO:0005829">
    <property type="term" value="C:cytosol"/>
    <property type="evidence" value="ECO:0007669"/>
    <property type="project" value="UniProtKB-ARBA"/>
</dbReference>
<comment type="subcellular location">
    <subcellularLocation>
        <location evidence="3">Cytoplasm</location>
    </subcellularLocation>
    <subcellularLocation>
        <location evidence="2">Nucleus</location>
    </subcellularLocation>
</comment>
<dbReference type="PANTHER" id="PTHR12603">
    <property type="entry name" value="CCR4-NOT TRANSCRIPTION COMPLEX RELATED"/>
    <property type="match status" value="1"/>
</dbReference>
<sequence>MAGEEQVECPLCMEPLEIDDVNFFPCTCGYQICRFCWHRIRTDENGLCPACRKQYPEDPAEFKPLTEDELQRIKKERKQKDLQRKQKAAENRKHLANVRVVQKNLVFVVGLSKKLAETETLKKQEYFGKFGKIHKVVINQSTSYAGAQGPSASAYVTYNKAEDALKAILAVNNVHIDGRTLKASLGTTKYCSHFLKGSQCQKQDCMYLHELGEEAASFTKERNAVRNSANNHVITTGSKPIPTRKKESSPLTVTTSSSPESQGTPPSIMSNHSPNSPSSNKDAWPSLQPGSKPNNKPTRTDQHNRVNNKIRTKSEEDTDHSSQITDRFNGTNTVHRTTDPQHSNTVHRTTDPQHISPPQQTKPPLSQPRIVNSGVPGVKTVVFDNPAQSLSLFSGNVFYGNRNQKIPVPTQTEVPDIPTTEISESIQVSSCTDWQAAFGFTSKSRESQDDDLGFDPWDESSKGLADLLEKENVTTNIHQQNNTHNQKYDQRPTQNLPPGFTLSHIQNQQRPVQHPAFLQNELVGSRMMGFLQQNPKRLGSMMSNRREQTNLQHPESYNKDWQDGLRALLPNINISFGAPPPTSANSQKSSQNSSMTDCPPHWLKSITQLTELEGQSQNHRLPFVQQFPIRNSGWPTQTQNPPPGFQTRPPTQHSEPHKISEGLQ</sequence>
<protein>
    <recommendedName>
        <fullName evidence="20">CCR4-NOT transcription complex subunit 4</fullName>
        <ecNumber evidence="5">2.3.2.27</ecNumber>
    </recommendedName>
    <alternativeName>
        <fullName evidence="23">CCR4-associated factor 4</fullName>
    </alternativeName>
    <alternativeName>
        <fullName evidence="24">E3 ubiquitin-protein ligase CNOT4</fullName>
    </alternativeName>
    <alternativeName>
        <fullName evidence="21">Potential transcriptional repressor NOT4Hp</fullName>
    </alternativeName>
    <alternativeName>
        <fullName evidence="22">RING-type E3 ubiquitin transferase CNOT4</fullName>
    </alternativeName>
</protein>
<evidence type="ECO:0000256" key="12">
    <source>
        <dbReference type="ARBA" id="ARBA00022786"/>
    </source>
</evidence>
<dbReference type="Pfam" id="PF14570">
    <property type="entry name" value="zf-RING_4"/>
    <property type="match status" value="1"/>
</dbReference>
<comment type="catalytic activity">
    <reaction evidence="1">
        <text>S-ubiquitinyl-[E2 ubiquitin-conjugating enzyme]-L-cysteine + [acceptor protein]-L-lysine = [E2 ubiquitin-conjugating enzyme]-L-cysteine + N(6)-ubiquitinyl-[acceptor protein]-L-lysine.</text>
        <dbReference type="EC" id="2.3.2.27"/>
    </reaction>
</comment>
<dbReference type="InterPro" id="IPR035979">
    <property type="entry name" value="RBD_domain_sf"/>
</dbReference>
<dbReference type="EC" id="2.3.2.27" evidence="5"/>
<dbReference type="FunFam" id="3.30.70.330:FF:000044">
    <property type="entry name" value="Putative ccr4-not transcription complex subunit 4"/>
    <property type="match status" value="1"/>
</dbReference>
<feature type="compositionally biased region" description="Polar residues" evidence="27">
    <location>
        <begin position="288"/>
        <end position="297"/>
    </location>
</feature>
<keyword evidence="31" id="KW-0012">Acyltransferase</keyword>
<feature type="compositionally biased region" description="Low complexity" evidence="27">
    <location>
        <begin position="249"/>
        <end position="280"/>
    </location>
</feature>
<evidence type="ECO:0000256" key="9">
    <source>
        <dbReference type="ARBA" id="ARBA00022679"/>
    </source>
</evidence>
<feature type="region of interest" description="Disordered" evidence="27">
    <location>
        <begin position="627"/>
        <end position="664"/>
    </location>
</feature>
<keyword evidence="12" id="KW-0833">Ubl conjugation pathway</keyword>
<dbReference type="GO" id="GO:0061630">
    <property type="term" value="F:ubiquitin protein ligase activity"/>
    <property type="evidence" value="ECO:0007669"/>
    <property type="project" value="UniProtKB-EC"/>
</dbReference>
<feature type="region of interest" description="Disordered" evidence="27">
    <location>
        <begin position="572"/>
        <end position="601"/>
    </location>
</feature>
<dbReference type="InterPro" id="IPR013083">
    <property type="entry name" value="Znf_RING/FYVE/PHD"/>
</dbReference>
<feature type="compositionally biased region" description="Polar residues" evidence="27">
    <location>
        <begin position="226"/>
        <end position="238"/>
    </location>
</feature>
<keyword evidence="13 26" id="KW-0862">Zinc</keyword>
<gene>
    <name evidence="31" type="ORF">MCOR_25371</name>
</gene>
<dbReference type="InterPro" id="IPR012677">
    <property type="entry name" value="Nucleotide-bd_a/b_plait_sf"/>
</dbReference>
<evidence type="ECO:0000256" key="17">
    <source>
        <dbReference type="ARBA" id="ARBA00023242"/>
    </source>
</evidence>
<evidence type="ECO:0000256" key="10">
    <source>
        <dbReference type="ARBA" id="ARBA00022723"/>
    </source>
</evidence>
<feature type="compositionally biased region" description="Basic and acidic residues" evidence="27">
    <location>
        <begin position="654"/>
        <end position="664"/>
    </location>
</feature>
<dbReference type="PROSITE" id="PS50089">
    <property type="entry name" value="ZF_RING_2"/>
    <property type="match status" value="1"/>
</dbReference>
<proteinExistence type="predicted"/>
<dbReference type="Proteomes" id="UP000507470">
    <property type="component" value="Unassembled WGS sequence"/>
</dbReference>
<dbReference type="GO" id="GO:0008270">
    <property type="term" value="F:zinc ion binding"/>
    <property type="evidence" value="ECO:0007669"/>
    <property type="project" value="UniProtKB-KW"/>
</dbReference>
<dbReference type="PROSITE" id="PS50103">
    <property type="entry name" value="ZF_C3H1"/>
    <property type="match status" value="1"/>
</dbReference>
<comment type="function">
    <text evidence="18">Has E3 ubiquitin ligase activity, promoting ubiquitination and degradation of target proteins. Involved in activation of the JAK/STAT pathway. Catalyzes ubiquitination of methylated RBM15. Plays a role in quality control of translation of mitochondrial outer membrane-localized mRNA. As part of the PINK1-regulated signaling, upon mitochondria damage, ubiquitinates ABCE1 and thereby recruits autophagy receptors to the mitochondrial outer membrane to initiate mitophagy.</text>
</comment>
<keyword evidence="8" id="KW-0597">Phosphoprotein</keyword>
<feature type="domain" description="C3H1-type" evidence="30">
    <location>
        <begin position="185"/>
        <end position="212"/>
    </location>
</feature>
<evidence type="ECO:0000259" key="28">
    <source>
        <dbReference type="PROSITE" id="PS50089"/>
    </source>
</evidence>
<evidence type="ECO:0000256" key="4">
    <source>
        <dbReference type="ARBA" id="ARBA00004906"/>
    </source>
</evidence>
<accession>A0A6J8C5C9</accession>
<evidence type="ECO:0000256" key="27">
    <source>
        <dbReference type="SAM" id="MobiDB-lite"/>
    </source>
</evidence>
<dbReference type="InterPro" id="IPR039515">
    <property type="entry name" value="NOT4_mRING-HC-C4C4"/>
</dbReference>
<feature type="zinc finger region" description="C3H1-type" evidence="26">
    <location>
        <begin position="185"/>
        <end position="212"/>
    </location>
</feature>
<keyword evidence="6" id="KW-0488">Methylation</keyword>
<feature type="domain" description="RING-type" evidence="28">
    <location>
        <begin position="9"/>
        <end position="52"/>
    </location>
</feature>
<name>A0A6J8C5C9_MYTCO</name>
<dbReference type="CDD" id="cd16618">
    <property type="entry name" value="mRING-HC-C4C4_CNOT4"/>
    <property type="match status" value="1"/>
</dbReference>
<keyword evidence="32" id="KW-1185">Reference proteome</keyword>
<dbReference type="InterPro" id="IPR003954">
    <property type="entry name" value="RRM_euk-type"/>
</dbReference>
<evidence type="ECO:0000256" key="26">
    <source>
        <dbReference type="PROSITE-ProRule" id="PRU00723"/>
    </source>
</evidence>
<dbReference type="SUPFAM" id="SSF54928">
    <property type="entry name" value="RNA-binding domain, RBD"/>
    <property type="match status" value="1"/>
</dbReference>
<dbReference type="GO" id="GO:0016567">
    <property type="term" value="P:protein ubiquitination"/>
    <property type="evidence" value="ECO:0007669"/>
    <property type="project" value="TreeGrafter"/>
</dbReference>
<dbReference type="InterPro" id="IPR001841">
    <property type="entry name" value="Znf_RING"/>
</dbReference>
<evidence type="ECO:0000256" key="20">
    <source>
        <dbReference type="ARBA" id="ARBA00071435"/>
    </source>
</evidence>
<evidence type="ECO:0000256" key="8">
    <source>
        <dbReference type="ARBA" id="ARBA00022553"/>
    </source>
</evidence>
<comment type="subunit">
    <text evidence="19">Interacts with CNOT1 via its C-terminus but does not stably associate with the CCR4-NOT complex. Interacts (via RING domain) with UBE2D2. Interacts with ABCE1, PINK1 and PELO.</text>
</comment>
<evidence type="ECO:0000256" key="22">
    <source>
        <dbReference type="ARBA" id="ARBA00077837"/>
    </source>
</evidence>
<keyword evidence="11 26" id="KW-0863">Zinc-finger</keyword>
<dbReference type="InterPro" id="IPR034261">
    <property type="entry name" value="CNOT4_RRM"/>
</dbReference>
<evidence type="ECO:0000256" key="24">
    <source>
        <dbReference type="ARBA" id="ARBA00083942"/>
    </source>
</evidence>
<dbReference type="GO" id="GO:0005634">
    <property type="term" value="C:nucleus"/>
    <property type="evidence" value="ECO:0007669"/>
    <property type="project" value="UniProtKB-SubCell"/>
</dbReference>
<evidence type="ECO:0000259" key="30">
    <source>
        <dbReference type="PROSITE" id="PS50103"/>
    </source>
</evidence>
<dbReference type="Gene3D" id="3.30.40.10">
    <property type="entry name" value="Zinc/RING finger domain, C3HC4 (zinc finger)"/>
    <property type="match status" value="1"/>
</dbReference>
<evidence type="ECO:0000313" key="31">
    <source>
        <dbReference type="EMBL" id="CAC5390260.1"/>
    </source>
</evidence>
<dbReference type="InterPro" id="IPR000571">
    <property type="entry name" value="Znf_CCCH"/>
</dbReference>
<evidence type="ECO:0000256" key="1">
    <source>
        <dbReference type="ARBA" id="ARBA00000900"/>
    </source>
</evidence>
<feature type="region of interest" description="Disordered" evidence="27">
    <location>
        <begin position="226"/>
        <end position="372"/>
    </location>
</feature>
<evidence type="ECO:0000256" key="7">
    <source>
        <dbReference type="ARBA" id="ARBA00022490"/>
    </source>
</evidence>